<proteinExistence type="predicted"/>
<evidence type="ECO:0000313" key="3">
    <source>
        <dbReference type="Proteomes" id="UP001209570"/>
    </source>
</evidence>
<dbReference type="EMBL" id="JAKCXM010000815">
    <property type="protein sequence ID" value="KAJ0391840.1"/>
    <property type="molecule type" value="Genomic_DNA"/>
</dbReference>
<evidence type="ECO:0000256" key="1">
    <source>
        <dbReference type="SAM" id="Coils"/>
    </source>
</evidence>
<reference evidence="2" key="1">
    <citation type="submission" date="2021-12" db="EMBL/GenBank/DDBJ databases">
        <title>Prjna785345.</title>
        <authorList>
            <person name="Rujirawat T."/>
            <person name="Krajaejun T."/>
        </authorList>
    </citation>
    <scope>NUCLEOTIDE SEQUENCE</scope>
    <source>
        <strain evidence="2">Pi057C3</strain>
    </source>
</reference>
<name>A0AAD5LS21_PYTIN</name>
<organism evidence="2 3">
    <name type="scientific">Pythium insidiosum</name>
    <name type="common">Pythiosis disease agent</name>
    <dbReference type="NCBI Taxonomy" id="114742"/>
    <lineage>
        <taxon>Eukaryota</taxon>
        <taxon>Sar</taxon>
        <taxon>Stramenopiles</taxon>
        <taxon>Oomycota</taxon>
        <taxon>Peronosporomycetes</taxon>
        <taxon>Pythiales</taxon>
        <taxon>Pythiaceae</taxon>
        <taxon>Pythium</taxon>
    </lineage>
</organism>
<keyword evidence="3" id="KW-1185">Reference proteome</keyword>
<dbReference type="AlphaFoldDB" id="A0AAD5LS21"/>
<accession>A0AAD5LS21</accession>
<sequence length="307" mass="34601">MDATSKTPAAGGRRRSSVTTLLEVAGDSETLALVKRLVTERDALKKQSDEQQIELSCHEATVHSLQDRVAELEDKLQASQRLLTTKQRELEELSTDLQTRQRGLTQELVAAENAANEEIKRLQERIKSLSQELEAEQLSKSRVEGALQVLEDKARGRLEQHEKEKLVLSQFKEQLARGFVVTKYSTNGKKSQRMLYSDPQCRWISWRKPSDVINASSTAANGTVTAPPRADAKAETLDLVAVFHGVKTENLQAQRPAVPSRCLSLVFVQPCRSLDFEVESRERSLTLVRGFRLLLDEVNEKRQQEEP</sequence>
<dbReference type="Proteomes" id="UP001209570">
    <property type="component" value="Unassembled WGS sequence"/>
</dbReference>
<evidence type="ECO:0000313" key="2">
    <source>
        <dbReference type="EMBL" id="KAJ0391840.1"/>
    </source>
</evidence>
<feature type="coiled-coil region" evidence="1">
    <location>
        <begin position="34"/>
        <end position="139"/>
    </location>
</feature>
<gene>
    <name evidence="2" type="ORF">P43SY_005096</name>
</gene>
<dbReference type="InterPro" id="IPR011993">
    <property type="entry name" value="PH-like_dom_sf"/>
</dbReference>
<keyword evidence="1" id="KW-0175">Coiled coil</keyword>
<dbReference type="Gene3D" id="2.30.29.30">
    <property type="entry name" value="Pleckstrin-homology domain (PH domain)/Phosphotyrosine-binding domain (PTB)"/>
    <property type="match status" value="1"/>
</dbReference>
<comment type="caution">
    <text evidence="2">The sequence shown here is derived from an EMBL/GenBank/DDBJ whole genome shotgun (WGS) entry which is preliminary data.</text>
</comment>
<protein>
    <submittedName>
        <fullName evidence="2">Uncharacterized protein</fullName>
    </submittedName>
</protein>